<proteinExistence type="predicted"/>
<reference evidence="1" key="1">
    <citation type="submission" date="2020-08" db="EMBL/GenBank/DDBJ databases">
        <title>Multicomponent nature underlies the extraordinary mechanical properties of spider dragline silk.</title>
        <authorList>
            <person name="Kono N."/>
            <person name="Nakamura H."/>
            <person name="Mori M."/>
            <person name="Yoshida Y."/>
            <person name="Ohtoshi R."/>
            <person name="Malay A.D."/>
            <person name="Moran D.A.P."/>
            <person name="Tomita M."/>
            <person name="Numata K."/>
            <person name="Arakawa K."/>
        </authorList>
    </citation>
    <scope>NUCLEOTIDE SEQUENCE</scope>
</reference>
<dbReference type="EMBL" id="BMAV01005780">
    <property type="protein sequence ID" value="GFY47159.1"/>
    <property type="molecule type" value="Genomic_DNA"/>
</dbReference>
<dbReference type="AlphaFoldDB" id="A0A8X6X6Z3"/>
<sequence length="81" mass="9602">MALFPDFPPNIVLEVRRLMRFAHKTDFDVVMNSCFRCFSPIHHTEEANLDVSLPGFRGLGYVREYFRPVTRPWNFFMGYVV</sequence>
<accession>A0A8X6X6Z3</accession>
<keyword evidence="2" id="KW-1185">Reference proteome</keyword>
<protein>
    <submittedName>
        <fullName evidence="1">Uncharacterized protein</fullName>
    </submittedName>
</protein>
<dbReference type="Proteomes" id="UP000886998">
    <property type="component" value="Unassembled WGS sequence"/>
</dbReference>
<name>A0A8X6X6Z3_9ARAC</name>
<gene>
    <name evidence="1" type="ORF">TNIN_406991</name>
</gene>
<organism evidence="1 2">
    <name type="scientific">Trichonephila inaurata madagascariensis</name>
    <dbReference type="NCBI Taxonomy" id="2747483"/>
    <lineage>
        <taxon>Eukaryota</taxon>
        <taxon>Metazoa</taxon>
        <taxon>Ecdysozoa</taxon>
        <taxon>Arthropoda</taxon>
        <taxon>Chelicerata</taxon>
        <taxon>Arachnida</taxon>
        <taxon>Araneae</taxon>
        <taxon>Araneomorphae</taxon>
        <taxon>Entelegynae</taxon>
        <taxon>Araneoidea</taxon>
        <taxon>Nephilidae</taxon>
        <taxon>Trichonephila</taxon>
        <taxon>Trichonephila inaurata</taxon>
    </lineage>
</organism>
<evidence type="ECO:0000313" key="2">
    <source>
        <dbReference type="Proteomes" id="UP000886998"/>
    </source>
</evidence>
<evidence type="ECO:0000313" key="1">
    <source>
        <dbReference type="EMBL" id="GFY47159.1"/>
    </source>
</evidence>
<comment type="caution">
    <text evidence="1">The sequence shown here is derived from an EMBL/GenBank/DDBJ whole genome shotgun (WGS) entry which is preliminary data.</text>
</comment>